<dbReference type="AlphaFoldDB" id="A0A1Y5MR83"/>
<dbReference type="Proteomes" id="UP000195967">
    <property type="component" value="Unassembled WGS sequence"/>
</dbReference>
<comment type="caution">
    <text evidence="2">The sequence shown here is derived from an EMBL/GenBank/DDBJ whole genome shotgun (WGS) entry which is preliminary data.</text>
</comment>
<sequence length="81" mass="9414">MRILVFFMALVLLFSGCADKQVSEPMVVYKEKYMPIKCNAKMPLKPKNDGTFETDKKIAVYYRDCERKLKKCLGIKEEDGK</sequence>
<name>A0A1Y5MR83_9BACT</name>
<feature type="chain" id="PRO_5011003082" description="Lipoprotein" evidence="1">
    <location>
        <begin position="21"/>
        <end position="81"/>
    </location>
</feature>
<evidence type="ECO:0000256" key="1">
    <source>
        <dbReference type="SAM" id="SignalP"/>
    </source>
</evidence>
<keyword evidence="1" id="KW-0732">Signal</keyword>
<evidence type="ECO:0000313" key="3">
    <source>
        <dbReference type="Proteomes" id="UP000195967"/>
    </source>
</evidence>
<evidence type="ECO:0000313" key="2">
    <source>
        <dbReference type="EMBL" id="OUT11076.1"/>
    </source>
</evidence>
<protein>
    <recommendedName>
        <fullName evidence="4">Lipoprotein</fullName>
    </recommendedName>
</protein>
<dbReference type="EMBL" id="NDYO01000008">
    <property type="protein sequence ID" value="OUT11076.1"/>
    <property type="molecule type" value="Genomic_DNA"/>
</dbReference>
<dbReference type="PROSITE" id="PS51257">
    <property type="entry name" value="PROKAR_LIPOPROTEIN"/>
    <property type="match status" value="1"/>
</dbReference>
<feature type="signal peptide" evidence="1">
    <location>
        <begin position="1"/>
        <end position="20"/>
    </location>
</feature>
<accession>A0A1Y5MR83</accession>
<dbReference type="RefSeq" id="WP_087584930.1">
    <property type="nucleotide sequence ID" value="NZ_CABMKR010000008.1"/>
</dbReference>
<evidence type="ECO:0008006" key="4">
    <source>
        <dbReference type="Google" id="ProtNLM"/>
    </source>
</evidence>
<organism evidence="2 3">
    <name type="scientific">Campylobacter concisus</name>
    <dbReference type="NCBI Taxonomy" id="199"/>
    <lineage>
        <taxon>Bacteria</taxon>
        <taxon>Pseudomonadati</taxon>
        <taxon>Campylobacterota</taxon>
        <taxon>Epsilonproteobacteria</taxon>
        <taxon>Campylobacterales</taxon>
        <taxon>Campylobacteraceae</taxon>
        <taxon>Campylobacter</taxon>
    </lineage>
</organism>
<reference evidence="2 3" key="1">
    <citation type="submission" date="2017-04" db="EMBL/GenBank/DDBJ databases">
        <title>Complete genome of Campylobacter concisus ATCC 33237T and draft genomes for an additional eight well characterized C. concisus strains.</title>
        <authorList>
            <person name="Cornelius A.J."/>
            <person name="Miller W.G."/>
            <person name="Lastovica A.J."/>
            <person name="On S.L."/>
            <person name="French N.P."/>
            <person name="Vandenberg O."/>
            <person name="Biggs P.J."/>
        </authorList>
    </citation>
    <scope>NUCLEOTIDE SEQUENCE [LARGE SCALE GENOMIC DNA]</scope>
    <source>
        <strain evidence="2 3">Lasto28.99</strain>
    </source>
</reference>
<gene>
    <name evidence="2" type="ORF">B9N62_06995</name>
</gene>
<proteinExistence type="predicted"/>